<evidence type="ECO:0000313" key="2">
    <source>
        <dbReference type="EMBL" id="KZW01478.1"/>
    </source>
</evidence>
<dbReference type="AlphaFoldDB" id="A0A165P0N5"/>
<reference evidence="2 3" key="1">
    <citation type="journal article" date="2016" name="Mol. Biol. Evol.">
        <title>Comparative Genomics of Early-Diverging Mushroom-Forming Fungi Provides Insights into the Origins of Lignocellulose Decay Capabilities.</title>
        <authorList>
            <person name="Nagy L.G."/>
            <person name="Riley R."/>
            <person name="Tritt A."/>
            <person name="Adam C."/>
            <person name="Daum C."/>
            <person name="Floudas D."/>
            <person name="Sun H."/>
            <person name="Yadav J.S."/>
            <person name="Pangilinan J."/>
            <person name="Larsson K.H."/>
            <person name="Matsuura K."/>
            <person name="Barry K."/>
            <person name="Labutti K."/>
            <person name="Kuo R."/>
            <person name="Ohm R.A."/>
            <person name="Bhattacharya S.S."/>
            <person name="Shirouzu T."/>
            <person name="Yoshinaga Y."/>
            <person name="Martin F.M."/>
            <person name="Grigoriev I.V."/>
            <person name="Hibbett D.S."/>
        </authorList>
    </citation>
    <scope>NUCLEOTIDE SEQUENCE [LARGE SCALE GENOMIC DNA]</scope>
    <source>
        <strain evidence="2 3">HHB12029</strain>
    </source>
</reference>
<dbReference type="EMBL" id="KV425893">
    <property type="protein sequence ID" value="KZW01478.1"/>
    <property type="molecule type" value="Genomic_DNA"/>
</dbReference>
<feature type="non-terminal residue" evidence="2">
    <location>
        <position position="202"/>
    </location>
</feature>
<name>A0A165P0N5_EXIGL</name>
<keyword evidence="3" id="KW-1185">Reference proteome</keyword>
<dbReference type="InterPro" id="IPR001810">
    <property type="entry name" value="F-box_dom"/>
</dbReference>
<dbReference type="Gene3D" id="1.20.1280.50">
    <property type="match status" value="1"/>
</dbReference>
<protein>
    <recommendedName>
        <fullName evidence="1">F-box domain-containing protein</fullName>
    </recommendedName>
</protein>
<dbReference type="InParanoid" id="A0A165P0N5"/>
<organism evidence="2 3">
    <name type="scientific">Exidia glandulosa HHB12029</name>
    <dbReference type="NCBI Taxonomy" id="1314781"/>
    <lineage>
        <taxon>Eukaryota</taxon>
        <taxon>Fungi</taxon>
        <taxon>Dikarya</taxon>
        <taxon>Basidiomycota</taxon>
        <taxon>Agaricomycotina</taxon>
        <taxon>Agaricomycetes</taxon>
        <taxon>Auriculariales</taxon>
        <taxon>Exidiaceae</taxon>
        <taxon>Exidia</taxon>
    </lineage>
</organism>
<dbReference type="InterPro" id="IPR036047">
    <property type="entry name" value="F-box-like_dom_sf"/>
</dbReference>
<dbReference type="SUPFAM" id="SSF81383">
    <property type="entry name" value="F-box domain"/>
    <property type="match status" value="1"/>
</dbReference>
<dbReference type="Proteomes" id="UP000077266">
    <property type="component" value="Unassembled WGS sequence"/>
</dbReference>
<dbReference type="OrthoDB" id="3331717at2759"/>
<proteinExistence type="predicted"/>
<sequence>MQSLRRGIHHCAHRPGLCLRTSHISRPTFARPYDRVVLMSTAAQLPPELLGTAIGFLKQPDVLRAAAVCAPWRKEARHSSNYYQHIQYGTHFNWEAPGCSDLPVVADAKSFALAMQTAEGDDSISRLSVAICIAFHYTIEDHEWFADLDGSSDNILGDGKYRSLGGLVYAFIAPSLHKCMGKIHRLDIDAGGSFFQEMSPSL</sequence>
<accession>A0A165P0N5</accession>
<feature type="domain" description="F-box" evidence="1">
    <location>
        <begin position="39"/>
        <end position="86"/>
    </location>
</feature>
<dbReference type="PROSITE" id="PS50181">
    <property type="entry name" value="FBOX"/>
    <property type="match status" value="1"/>
</dbReference>
<evidence type="ECO:0000259" key="1">
    <source>
        <dbReference type="PROSITE" id="PS50181"/>
    </source>
</evidence>
<gene>
    <name evidence="2" type="ORF">EXIGLDRAFT_717899</name>
</gene>
<evidence type="ECO:0000313" key="3">
    <source>
        <dbReference type="Proteomes" id="UP000077266"/>
    </source>
</evidence>